<accession>A0A9P6HY83</accession>
<sequence>MTETSPRALRAEPQNAALNSNIFSLLPYEIFLNIFDILFAEATSSPEPIVWNLFREDNLPEQFYLTVPREKGNYSSTDSPESRSKRRHNAIRSVSQINQYTRAMIYRKFSRLRLLRQPYKHLQPSTRKSTSAWVIPSIDVFMPQLWDGRRWSTRTLMPDLTSHLLPLGLQTIRCVETIGFEDAHPMLCVLKHEPQSLASMPNLRALTLFYDGNFWADDDGPRAHSKRSFQLIKGEGRSRTDVLVRYARLWRPMTERFVRLTLSAVSNRDLHGLRTADAELVRSEVWMVEGRPSVYSWRMICIDPGYRCDPFSSSQSATRISNKEEMGTPIRDSCSSKLTTIPYELFLHIIEYIIVGAAEACMAPNTWYMGYLVDELKENNQIINHHTTSKNAEGNQINGESNSNKPASNQDKGEHDASSAVKDKWWPREAQFCLYGNYYTGIERHQVTRLASQINRQTRAMTHRTFLRFPVKSSPVEAWLLLEIDEFILNLSCSDRVQMPFPFASSLALRDTMLHPTPGLKNLFENIRNIHIESVALFQEANIEDMKAILALKRLKQIRIRIGEVDESGLHLAQKNEMIDWYFPDLLSWELNHGSSFARLWKPFRDRNVRLVAEDKEEGYWMQLFDTPNGIRIVFPFDGFVEEYDSEEY</sequence>
<reference evidence="2" key="2">
    <citation type="submission" date="2020-11" db="EMBL/GenBank/DDBJ databases">
        <title>Whole genome sequencing of Colletotrichum sp.</title>
        <authorList>
            <person name="Li H."/>
        </authorList>
    </citation>
    <scope>NUCLEOTIDE SEQUENCE</scope>
    <source>
        <strain evidence="2">CkLH20</strain>
    </source>
</reference>
<name>A0A9P6HY83_9PEZI</name>
<evidence type="ECO:0000313" key="2">
    <source>
        <dbReference type="EMBL" id="KAF9873477.1"/>
    </source>
</evidence>
<dbReference type="RefSeq" id="XP_038742938.1">
    <property type="nucleotide sequence ID" value="XM_038891651.1"/>
</dbReference>
<evidence type="ECO:0000256" key="1">
    <source>
        <dbReference type="SAM" id="MobiDB-lite"/>
    </source>
</evidence>
<dbReference type="AlphaFoldDB" id="A0A9P6HY83"/>
<dbReference type="GeneID" id="62164725"/>
<feature type="compositionally biased region" description="Basic and acidic residues" evidence="1">
    <location>
        <begin position="411"/>
        <end position="420"/>
    </location>
</feature>
<dbReference type="Proteomes" id="UP000781932">
    <property type="component" value="Unassembled WGS sequence"/>
</dbReference>
<feature type="compositionally biased region" description="Polar residues" evidence="1">
    <location>
        <begin position="388"/>
        <end position="410"/>
    </location>
</feature>
<feature type="region of interest" description="Disordered" evidence="1">
    <location>
        <begin position="388"/>
        <end position="420"/>
    </location>
</feature>
<gene>
    <name evidence="2" type="ORF">CkaCkLH20_08936</name>
</gene>
<comment type="caution">
    <text evidence="2">The sequence shown here is derived from an EMBL/GenBank/DDBJ whole genome shotgun (WGS) entry which is preliminary data.</text>
</comment>
<protein>
    <submittedName>
        <fullName evidence="2">Uncharacterized protein</fullName>
    </submittedName>
</protein>
<reference evidence="2" key="1">
    <citation type="submission" date="2020-03" db="EMBL/GenBank/DDBJ databases">
        <authorList>
            <person name="He L."/>
        </authorList>
    </citation>
    <scope>NUCLEOTIDE SEQUENCE</scope>
    <source>
        <strain evidence="2">CkLH20</strain>
    </source>
</reference>
<dbReference type="EMBL" id="JAATWM020000031">
    <property type="protein sequence ID" value="KAF9873477.1"/>
    <property type="molecule type" value="Genomic_DNA"/>
</dbReference>
<keyword evidence="3" id="KW-1185">Reference proteome</keyword>
<organism evidence="2 3">
    <name type="scientific">Colletotrichum karsti</name>
    <dbReference type="NCBI Taxonomy" id="1095194"/>
    <lineage>
        <taxon>Eukaryota</taxon>
        <taxon>Fungi</taxon>
        <taxon>Dikarya</taxon>
        <taxon>Ascomycota</taxon>
        <taxon>Pezizomycotina</taxon>
        <taxon>Sordariomycetes</taxon>
        <taxon>Hypocreomycetidae</taxon>
        <taxon>Glomerellales</taxon>
        <taxon>Glomerellaceae</taxon>
        <taxon>Colletotrichum</taxon>
        <taxon>Colletotrichum boninense species complex</taxon>
    </lineage>
</organism>
<evidence type="ECO:0000313" key="3">
    <source>
        <dbReference type="Proteomes" id="UP000781932"/>
    </source>
</evidence>
<dbReference type="OrthoDB" id="4791564at2759"/>
<feature type="region of interest" description="Disordered" evidence="1">
    <location>
        <begin position="70"/>
        <end position="90"/>
    </location>
</feature>
<proteinExistence type="predicted"/>